<dbReference type="AlphaFoldDB" id="A0AAN6ZAN7"/>
<organism evidence="1 2">
    <name type="scientific">Trichocladium antarcticum</name>
    <dbReference type="NCBI Taxonomy" id="1450529"/>
    <lineage>
        <taxon>Eukaryota</taxon>
        <taxon>Fungi</taxon>
        <taxon>Dikarya</taxon>
        <taxon>Ascomycota</taxon>
        <taxon>Pezizomycotina</taxon>
        <taxon>Sordariomycetes</taxon>
        <taxon>Sordariomycetidae</taxon>
        <taxon>Sordariales</taxon>
        <taxon>Chaetomiaceae</taxon>
        <taxon>Trichocladium</taxon>
    </lineage>
</organism>
<reference evidence="1" key="1">
    <citation type="journal article" date="2023" name="Mol. Phylogenet. Evol.">
        <title>Genome-scale phylogeny and comparative genomics of the fungal order Sordariales.</title>
        <authorList>
            <person name="Hensen N."/>
            <person name="Bonometti L."/>
            <person name="Westerberg I."/>
            <person name="Brannstrom I.O."/>
            <person name="Guillou S."/>
            <person name="Cros-Aarteil S."/>
            <person name="Calhoun S."/>
            <person name="Haridas S."/>
            <person name="Kuo A."/>
            <person name="Mondo S."/>
            <person name="Pangilinan J."/>
            <person name="Riley R."/>
            <person name="LaButti K."/>
            <person name="Andreopoulos B."/>
            <person name="Lipzen A."/>
            <person name="Chen C."/>
            <person name="Yan M."/>
            <person name="Daum C."/>
            <person name="Ng V."/>
            <person name="Clum A."/>
            <person name="Steindorff A."/>
            <person name="Ohm R.A."/>
            <person name="Martin F."/>
            <person name="Silar P."/>
            <person name="Natvig D.O."/>
            <person name="Lalanne C."/>
            <person name="Gautier V."/>
            <person name="Ament-Velasquez S.L."/>
            <person name="Kruys A."/>
            <person name="Hutchinson M.I."/>
            <person name="Powell A.J."/>
            <person name="Barry K."/>
            <person name="Miller A.N."/>
            <person name="Grigoriev I.V."/>
            <person name="Debuchy R."/>
            <person name="Gladieux P."/>
            <person name="Hiltunen Thoren M."/>
            <person name="Johannesson H."/>
        </authorList>
    </citation>
    <scope>NUCLEOTIDE SEQUENCE</scope>
    <source>
        <strain evidence="1">CBS 123565</strain>
    </source>
</reference>
<evidence type="ECO:0000313" key="1">
    <source>
        <dbReference type="EMBL" id="KAK4130823.1"/>
    </source>
</evidence>
<proteinExistence type="predicted"/>
<name>A0AAN6ZAN7_9PEZI</name>
<dbReference type="EMBL" id="MU853431">
    <property type="protein sequence ID" value="KAK4130823.1"/>
    <property type="molecule type" value="Genomic_DNA"/>
</dbReference>
<accession>A0AAN6ZAN7</accession>
<gene>
    <name evidence="1" type="ORF">BT67DRAFT_445298</name>
</gene>
<sequence>MCSYAADVGNGLMGPVTGSSADGDYNYQPGTIPAAAAHIQHRFPGLDHQLQPSGSGVDLNTAFANQQAAGFPTITPFGPQNAYQNMGFAQPALHLALDPPRPQSGGFSPSGPAMGPSFHPWHGMANINDESGFLSQQ</sequence>
<reference evidence="1" key="2">
    <citation type="submission" date="2023-05" db="EMBL/GenBank/DDBJ databases">
        <authorList>
            <consortium name="Lawrence Berkeley National Laboratory"/>
            <person name="Steindorff A."/>
            <person name="Hensen N."/>
            <person name="Bonometti L."/>
            <person name="Westerberg I."/>
            <person name="Brannstrom I.O."/>
            <person name="Guillou S."/>
            <person name="Cros-Aarteil S."/>
            <person name="Calhoun S."/>
            <person name="Haridas S."/>
            <person name="Kuo A."/>
            <person name="Mondo S."/>
            <person name="Pangilinan J."/>
            <person name="Riley R."/>
            <person name="Labutti K."/>
            <person name="Andreopoulos B."/>
            <person name="Lipzen A."/>
            <person name="Chen C."/>
            <person name="Yanf M."/>
            <person name="Daum C."/>
            <person name="Ng V."/>
            <person name="Clum A."/>
            <person name="Ohm R."/>
            <person name="Martin F."/>
            <person name="Silar P."/>
            <person name="Natvig D."/>
            <person name="Lalanne C."/>
            <person name="Gautier V."/>
            <person name="Ament-Velasquez S.L."/>
            <person name="Kruys A."/>
            <person name="Hutchinson M.I."/>
            <person name="Powell A.J."/>
            <person name="Barry K."/>
            <person name="Miller A.N."/>
            <person name="Grigoriev I.V."/>
            <person name="Debuchy R."/>
            <person name="Gladieux P."/>
            <person name="Thoren M.H."/>
            <person name="Johannesson H."/>
        </authorList>
    </citation>
    <scope>NUCLEOTIDE SEQUENCE</scope>
    <source>
        <strain evidence="1">CBS 123565</strain>
    </source>
</reference>
<dbReference type="Proteomes" id="UP001304895">
    <property type="component" value="Unassembled WGS sequence"/>
</dbReference>
<protein>
    <submittedName>
        <fullName evidence="1">Uncharacterized protein</fullName>
    </submittedName>
</protein>
<evidence type="ECO:0000313" key="2">
    <source>
        <dbReference type="Proteomes" id="UP001304895"/>
    </source>
</evidence>
<keyword evidence="2" id="KW-1185">Reference proteome</keyword>
<comment type="caution">
    <text evidence="1">The sequence shown here is derived from an EMBL/GenBank/DDBJ whole genome shotgun (WGS) entry which is preliminary data.</text>
</comment>